<organism evidence="1 2">
    <name type="scientific">Prunus yedoensis var. nudiflora</name>
    <dbReference type="NCBI Taxonomy" id="2094558"/>
    <lineage>
        <taxon>Eukaryota</taxon>
        <taxon>Viridiplantae</taxon>
        <taxon>Streptophyta</taxon>
        <taxon>Embryophyta</taxon>
        <taxon>Tracheophyta</taxon>
        <taxon>Spermatophyta</taxon>
        <taxon>Magnoliopsida</taxon>
        <taxon>eudicotyledons</taxon>
        <taxon>Gunneridae</taxon>
        <taxon>Pentapetalae</taxon>
        <taxon>rosids</taxon>
        <taxon>fabids</taxon>
        <taxon>Rosales</taxon>
        <taxon>Rosaceae</taxon>
        <taxon>Amygdaloideae</taxon>
        <taxon>Amygdaleae</taxon>
        <taxon>Prunus</taxon>
    </lineage>
</organism>
<sequence length="116" mass="12973">MPPTIVHTSTGLRCSDQGLSQFLKSVGAYKLMSFQDSYVEMIKEVLVKVYVLKKCLESRYNTWVVDGNMLPVNGDLFIEADTSYDFYIGKSSDLFFAGRSSSARNIGAMILNPNLQ</sequence>
<dbReference type="Proteomes" id="UP000250321">
    <property type="component" value="Unassembled WGS sequence"/>
</dbReference>
<gene>
    <name evidence="1" type="ORF">Pyn_17598</name>
</gene>
<comment type="caution">
    <text evidence="1">The sequence shown here is derived from an EMBL/GenBank/DDBJ whole genome shotgun (WGS) entry which is preliminary data.</text>
</comment>
<reference evidence="1 2" key="1">
    <citation type="submission" date="2018-02" db="EMBL/GenBank/DDBJ databases">
        <title>Draft genome of wild Prunus yedoensis var. nudiflora.</title>
        <authorList>
            <person name="Baek S."/>
            <person name="Kim J.-H."/>
            <person name="Choi K."/>
            <person name="Kim G.-B."/>
            <person name="Cho A."/>
            <person name="Jang H."/>
            <person name="Shin C.-H."/>
            <person name="Yu H.-J."/>
            <person name="Mun J.-H."/>
        </authorList>
    </citation>
    <scope>NUCLEOTIDE SEQUENCE [LARGE SCALE GENOMIC DNA]</scope>
    <source>
        <strain evidence="2">cv. Jeju island</strain>
        <tissue evidence="1">Leaf</tissue>
    </source>
</reference>
<dbReference type="EMBL" id="PJQY01000526">
    <property type="protein sequence ID" value="PQQ10296.1"/>
    <property type="molecule type" value="Genomic_DNA"/>
</dbReference>
<dbReference type="STRING" id="2094558.A0A315A815"/>
<evidence type="ECO:0000313" key="2">
    <source>
        <dbReference type="Proteomes" id="UP000250321"/>
    </source>
</evidence>
<name>A0A315A815_PRUYE</name>
<protein>
    <submittedName>
        <fullName evidence="1">Uncharacterized protein</fullName>
    </submittedName>
</protein>
<proteinExistence type="predicted"/>
<evidence type="ECO:0000313" key="1">
    <source>
        <dbReference type="EMBL" id="PQQ10296.1"/>
    </source>
</evidence>
<accession>A0A315A815</accession>
<dbReference type="AlphaFoldDB" id="A0A315A815"/>
<keyword evidence="2" id="KW-1185">Reference proteome</keyword>